<feature type="domain" description="BHLH" evidence="7">
    <location>
        <begin position="474"/>
        <end position="555"/>
    </location>
</feature>
<feature type="compositionally biased region" description="Polar residues" evidence="6">
    <location>
        <begin position="410"/>
        <end position="424"/>
    </location>
</feature>
<feature type="compositionally biased region" description="Polar residues" evidence="6">
    <location>
        <begin position="305"/>
        <end position="323"/>
    </location>
</feature>
<dbReference type="PANTHER" id="PTHR15741">
    <property type="entry name" value="BASIC HELIX-LOOP-HELIX ZIP TRANSCRIPTION FACTOR"/>
    <property type="match status" value="1"/>
</dbReference>
<feature type="region of interest" description="Disordered" evidence="6">
    <location>
        <begin position="227"/>
        <end position="537"/>
    </location>
</feature>
<dbReference type="SUPFAM" id="SSF47459">
    <property type="entry name" value="HLH, helix-loop-helix DNA-binding domain"/>
    <property type="match status" value="1"/>
</dbReference>
<proteinExistence type="predicted"/>
<accession>A0ABP1CUC4</accession>
<evidence type="ECO:0000256" key="6">
    <source>
        <dbReference type="SAM" id="MobiDB-lite"/>
    </source>
</evidence>
<gene>
    <name evidence="8" type="ORF">GFSPODELE1_LOCUS2584</name>
</gene>
<protein>
    <recommendedName>
        <fullName evidence="7">BHLH domain-containing protein</fullName>
    </recommendedName>
</protein>
<comment type="subcellular location">
    <subcellularLocation>
        <location evidence="1">Nucleus</location>
    </subcellularLocation>
</comment>
<keyword evidence="2" id="KW-0805">Transcription regulation</keyword>
<keyword evidence="4" id="KW-0804">Transcription</keyword>
<feature type="compositionally biased region" description="Low complexity" evidence="6">
    <location>
        <begin position="176"/>
        <end position="189"/>
    </location>
</feature>
<feature type="compositionally biased region" description="Low complexity" evidence="6">
    <location>
        <begin position="452"/>
        <end position="470"/>
    </location>
</feature>
<feature type="compositionally biased region" description="Low complexity" evidence="6">
    <location>
        <begin position="434"/>
        <end position="445"/>
    </location>
</feature>
<keyword evidence="9" id="KW-1185">Reference proteome</keyword>
<dbReference type="SMART" id="SM00353">
    <property type="entry name" value="HLH"/>
    <property type="match status" value="1"/>
</dbReference>
<feature type="compositionally biased region" description="Polar residues" evidence="6">
    <location>
        <begin position="237"/>
        <end position="255"/>
    </location>
</feature>
<dbReference type="Pfam" id="PF00010">
    <property type="entry name" value="HLH"/>
    <property type="match status" value="1"/>
</dbReference>
<dbReference type="Proteomes" id="UP001497453">
    <property type="component" value="Chromosome 11"/>
</dbReference>
<dbReference type="InterPro" id="IPR011598">
    <property type="entry name" value="bHLH_dom"/>
</dbReference>
<evidence type="ECO:0000256" key="1">
    <source>
        <dbReference type="ARBA" id="ARBA00004123"/>
    </source>
</evidence>
<evidence type="ECO:0000256" key="2">
    <source>
        <dbReference type="ARBA" id="ARBA00023015"/>
    </source>
</evidence>
<evidence type="ECO:0000256" key="3">
    <source>
        <dbReference type="ARBA" id="ARBA00023125"/>
    </source>
</evidence>
<dbReference type="EMBL" id="OZ037954">
    <property type="protein sequence ID" value="CAL1699266.1"/>
    <property type="molecule type" value="Genomic_DNA"/>
</dbReference>
<name>A0ABP1CUC4_9APHY</name>
<evidence type="ECO:0000313" key="9">
    <source>
        <dbReference type="Proteomes" id="UP001497453"/>
    </source>
</evidence>
<keyword evidence="5" id="KW-0539">Nucleus</keyword>
<sequence length="630" mass="67646">MNSSSAAHDQHQKDFLNAFFQSETGGELDQRGREPDMFNNGNLSLPPMMNLSQQTFSNPQASMDVLENLMAMQDRVGQAAASQVGQPTTPQILLEQQMRLNQLQQLQQLQNQIFQQQIELLSSNSSFAASPPVMDRSRDQQHFGLPTPASSTELHAQNTSDFVSPMLLQNRNSGMQSLPPQSQQQFLPHPMIPSAPHSAPANIAFGTYPMQTDLDFSEISPLTSPWLGAAYGPSGPQPSTSTTVHNTQQALTSSSNKKRRAASPGSDEQSTLTAAGRPARKRQPSVNRLTPAVPPIQAKKANMRGSKSANSTPLFPPISSGNRMSPAHRTPATTNDIPGDTPSPVDLAMPPPAPPAGSSVVMNSNSSSIQFVQGPSSSSSGHNTPNSHAATPEQLMPVTPASIMNLGRLGTNSSLAPPAANNQEKNMRTRSSRARSSTLTSTSSTVLKPILPAGNATPTSTSPTTASQPPILQVRKTSHKAAEQKRRDSLKKSYDDLRVLLPPIPLPSDEGYPDEPPLPGAMPPRGPPKGNADGPNRSVSKLQLLRCGNEFIRVLKARVERRDDEIEILRREVARLRLVAGDAGQPEDGVEEIDLEKDLDAVEMIGGGIFGRSQMGRIMEGEEGDEDGAD</sequence>
<evidence type="ECO:0000259" key="7">
    <source>
        <dbReference type="PROSITE" id="PS50888"/>
    </source>
</evidence>
<feature type="compositionally biased region" description="Pro residues" evidence="6">
    <location>
        <begin position="514"/>
        <end position="527"/>
    </location>
</feature>
<reference evidence="9" key="1">
    <citation type="submission" date="2024-04" db="EMBL/GenBank/DDBJ databases">
        <authorList>
            <person name="Shaw F."/>
            <person name="Minotto A."/>
        </authorList>
    </citation>
    <scope>NUCLEOTIDE SEQUENCE [LARGE SCALE GENOMIC DNA]</scope>
</reference>
<dbReference type="InterPro" id="IPR052207">
    <property type="entry name" value="Max-like/E-box_TFs"/>
</dbReference>
<dbReference type="Gene3D" id="4.10.280.10">
    <property type="entry name" value="Helix-loop-helix DNA-binding domain"/>
    <property type="match status" value="1"/>
</dbReference>
<feature type="region of interest" description="Disordered" evidence="6">
    <location>
        <begin position="171"/>
        <end position="198"/>
    </location>
</feature>
<evidence type="ECO:0000313" key="8">
    <source>
        <dbReference type="EMBL" id="CAL1699266.1"/>
    </source>
</evidence>
<feature type="compositionally biased region" description="Basic and acidic residues" evidence="6">
    <location>
        <begin position="480"/>
        <end position="498"/>
    </location>
</feature>
<keyword evidence="3" id="KW-0238">DNA-binding</keyword>
<dbReference type="PROSITE" id="PS50888">
    <property type="entry name" value="BHLH"/>
    <property type="match status" value="1"/>
</dbReference>
<dbReference type="InterPro" id="IPR036638">
    <property type="entry name" value="HLH_DNA-bd_sf"/>
</dbReference>
<dbReference type="PANTHER" id="PTHR15741:SF38">
    <property type="entry name" value="BHLH DOMAIN-CONTAINING PROTEIN"/>
    <property type="match status" value="1"/>
</dbReference>
<organism evidence="8 9">
    <name type="scientific">Somion occarium</name>
    <dbReference type="NCBI Taxonomy" id="3059160"/>
    <lineage>
        <taxon>Eukaryota</taxon>
        <taxon>Fungi</taxon>
        <taxon>Dikarya</taxon>
        <taxon>Basidiomycota</taxon>
        <taxon>Agaricomycotina</taxon>
        <taxon>Agaricomycetes</taxon>
        <taxon>Polyporales</taxon>
        <taxon>Cerrenaceae</taxon>
        <taxon>Somion</taxon>
    </lineage>
</organism>
<evidence type="ECO:0000256" key="4">
    <source>
        <dbReference type="ARBA" id="ARBA00023163"/>
    </source>
</evidence>
<feature type="compositionally biased region" description="Low complexity" evidence="6">
    <location>
        <begin position="356"/>
        <end position="388"/>
    </location>
</feature>
<evidence type="ECO:0000256" key="5">
    <source>
        <dbReference type="ARBA" id="ARBA00023242"/>
    </source>
</evidence>